<reference evidence="2" key="2">
    <citation type="submission" date="2025-08" db="UniProtKB">
        <authorList>
            <consortium name="Ensembl"/>
        </authorList>
    </citation>
    <scope>IDENTIFICATION</scope>
</reference>
<feature type="compositionally biased region" description="Polar residues" evidence="1">
    <location>
        <begin position="175"/>
        <end position="184"/>
    </location>
</feature>
<feature type="region of interest" description="Disordered" evidence="1">
    <location>
        <begin position="172"/>
        <end position="192"/>
    </location>
</feature>
<dbReference type="Proteomes" id="UP000694405">
    <property type="component" value="Chromosome 6"/>
</dbReference>
<reference evidence="2" key="3">
    <citation type="submission" date="2025-09" db="UniProtKB">
        <authorList>
            <consortium name="Ensembl"/>
        </authorList>
    </citation>
    <scope>IDENTIFICATION</scope>
</reference>
<dbReference type="PANTHER" id="PTHR35672">
    <property type="entry name" value="C-U-EDITING ENZYME APOBEC-4-RELATED"/>
    <property type="match status" value="1"/>
</dbReference>
<dbReference type="InterPro" id="IPR038953">
    <property type="entry name" value="APOBEC4"/>
</dbReference>
<keyword evidence="3" id="KW-1185">Reference proteome</keyword>
<name>A0A8C6JRR8_MELUD</name>
<dbReference type="AlphaFoldDB" id="A0A8C6JRR8"/>
<reference evidence="2" key="1">
    <citation type="submission" date="2020-03" db="EMBL/GenBank/DDBJ databases">
        <title>Melopsittacus undulatus (budgerigar) genome, bMelUnd1, maternal haplotype with Z.</title>
        <authorList>
            <person name="Gedman G."/>
            <person name="Mountcastle J."/>
            <person name="Haase B."/>
            <person name="Formenti G."/>
            <person name="Wright T."/>
            <person name="Apodaca J."/>
            <person name="Pelan S."/>
            <person name="Chow W."/>
            <person name="Rhie A."/>
            <person name="Howe K."/>
            <person name="Fedrigo O."/>
            <person name="Jarvis E.D."/>
        </authorList>
    </citation>
    <scope>NUCLEOTIDE SEQUENCE [LARGE SCALE GENOMIC DNA]</scope>
</reference>
<evidence type="ECO:0000256" key="1">
    <source>
        <dbReference type="SAM" id="MobiDB-lite"/>
    </source>
</evidence>
<dbReference type="Pfam" id="PF18775">
    <property type="entry name" value="APOBEC4"/>
    <property type="match status" value="1"/>
</dbReference>
<accession>A0A8C6JRR8</accession>
<dbReference type="Ensembl" id="ENSMUNT00000020637.2">
    <property type="protein sequence ID" value="ENSMUNP00000017958.2"/>
    <property type="gene ID" value="ENSMUNG00000013739.2"/>
</dbReference>
<protein>
    <submittedName>
        <fullName evidence="2">Uncharacterized protein</fullName>
    </submittedName>
</protein>
<accession>A0A8V5FQE4</accession>
<proteinExistence type="predicted"/>
<evidence type="ECO:0000313" key="2">
    <source>
        <dbReference type="Ensembl" id="ENSMUNP00000017958.2"/>
    </source>
</evidence>
<dbReference type="PANTHER" id="PTHR35672:SF1">
    <property type="entry name" value="C-U-EDITING ENZYME APOBEC-4-RELATED"/>
    <property type="match status" value="1"/>
</dbReference>
<sequence length="307" mass="35345">MEPFFQEYLANQGTVVKPCCWQRQNHICGRCPYHGWTGEEVRVPYAEFHRFFGFPYRSTDAICLLGHKGTLLAHGHPPIHQDPQVPFPFTPFQQVNPQPVQVHRVALPYRCCVSKIYNFSLKYQEVTLSIYFSQLYYTEDGFPTAMWNREALGSLSSLWPLVTLQRLLGGRGSTLHHSTQPSRTLTDRQNPHQINNLSGIKPYFRKAFPQAIQGKTSVLQKLEAFSSLSPASHQPFQMLKGSLLPPMSQSHSVLFPGMFLPFQREHLYPRPKNIIRHLKMPKDPASFKHKPIAVKPKPWYLLITSCY</sequence>
<evidence type="ECO:0000313" key="3">
    <source>
        <dbReference type="Proteomes" id="UP000694405"/>
    </source>
</evidence>
<organism evidence="2 3">
    <name type="scientific">Melopsittacus undulatus</name>
    <name type="common">Budgerigar</name>
    <name type="synonym">Psittacus undulatus</name>
    <dbReference type="NCBI Taxonomy" id="13146"/>
    <lineage>
        <taxon>Eukaryota</taxon>
        <taxon>Metazoa</taxon>
        <taxon>Chordata</taxon>
        <taxon>Craniata</taxon>
        <taxon>Vertebrata</taxon>
        <taxon>Euteleostomi</taxon>
        <taxon>Archelosauria</taxon>
        <taxon>Archosauria</taxon>
        <taxon>Dinosauria</taxon>
        <taxon>Saurischia</taxon>
        <taxon>Theropoda</taxon>
        <taxon>Coelurosauria</taxon>
        <taxon>Aves</taxon>
        <taxon>Neognathae</taxon>
        <taxon>Neoaves</taxon>
        <taxon>Telluraves</taxon>
        <taxon>Australaves</taxon>
        <taxon>Psittaciformes</taxon>
        <taxon>Psittaculidae</taxon>
        <taxon>Melopsittacus</taxon>
    </lineage>
</organism>